<dbReference type="Proteomes" id="UP000824469">
    <property type="component" value="Unassembled WGS sequence"/>
</dbReference>
<evidence type="ECO:0000259" key="1">
    <source>
        <dbReference type="Pfam" id="PF23020"/>
    </source>
</evidence>
<protein>
    <recommendedName>
        <fullName evidence="1">Peroxisomal membrane protein PEX14 central plants domain-containing protein</fullName>
    </recommendedName>
</protein>
<comment type="caution">
    <text evidence="2">The sequence shown here is derived from an EMBL/GenBank/DDBJ whole genome shotgun (WGS) entry which is preliminary data.</text>
</comment>
<dbReference type="AlphaFoldDB" id="A0AA38LAQ0"/>
<feature type="domain" description="Peroxisomal membrane protein PEX14 central plants" evidence="1">
    <location>
        <begin position="1"/>
        <end position="62"/>
    </location>
</feature>
<dbReference type="EMBL" id="JAHRHJ020000005">
    <property type="protein sequence ID" value="KAH9314675.1"/>
    <property type="molecule type" value="Genomic_DNA"/>
</dbReference>
<dbReference type="OMA" id="FHWSHAI"/>
<keyword evidence="3" id="KW-1185">Reference proteome</keyword>
<organism evidence="2 3">
    <name type="scientific">Taxus chinensis</name>
    <name type="common">Chinese yew</name>
    <name type="synonym">Taxus wallichiana var. chinensis</name>
    <dbReference type="NCBI Taxonomy" id="29808"/>
    <lineage>
        <taxon>Eukaryota</taxon>
        <taxon>Viridiplantae</taxon>
        <taxon>Streptophyta</taxon>
        <taxon>Embryophyta</taxon>
        <taxon>Tracheophyta</taxon>
        <taxon>Spermatophyta</taxon>
        <taxon>Pinopsida</taxon>
        <taxon>Pinidae</taxon>
        <taxon>Conifers II</taxon>
        <taxon>Cupressales</taxon>
        <taxon>Taxaceae</taxon>
        <taxon>Taxus</taxon>
    </lineage>
</organism>
<name>A0AA38LAQ0_TAXCH</name>
<sequence>KAVIPRFKSWIRWIASESDESEQMKALGSSPVEEAVAAAKYAATAAAEVANASGEMLKSKLE</sequence>
<reference evidence="2 3" key="1">
    <citation type="journal article" date="2021" name="Nat. Plants">
        <title>The Taxus genome provides insights into paclitaxel biosynthesis.</title>
        <authorList>
            <person name="Xiong X."/>
            <person name="Gou J."/>
            <person name="Liao Q."/>
            <person name="Li Y."/>
            <person name="Zhou Q."/>
            <person name="Bi G."/>
            <person name="Li C."/>
            <person name="Du R."/>
            <person name="Wang X."/>
            <person name="Sun T."/>
            <person name="Guo L."/>
            <person name="Liang H."/>
            <person name="Lu P."/>
            <person name="Wu Y."/>
            <person name="Zhang Z."/>
            <person name="Ro D.K."/>
            <person name="Shang Y."/>
            <person name="Huang S."/>
            <person name="Yan J."/>
        </authorList>
    </citation>
    <scope>NUCLEOTIDE SEQUENCE [LARGE SCALE GENOMIC DNA]</scope>
    <source>
        <strain evidence="2">Ta-2019</strain>
    </source>
</reference>
<gene>
    <name evidence="2" type="ORF">KI387_023302</name>
</gene>
<accession>A0AA38LAQ0</accession>
<evidence type="ECO:0000313" key="2">
    <source>
        <dbReference type="EMBL" id="KAH9314675.1"/>
    </source>
</evidence>
<feature type="non-terminal residue" evidence="2">
    <location>
        <position position="62"/>
    </location>
</feature>
<dbReference type="InterPro" id="IPR054154">
    <property type="entry name" value="PEX14-like_M_plants"/>
</dbReference>
<feature type="non-terminal residue" evidence="2">
    <location>
        <position position="1"/>
    </location>
</feature>
<evidence type="ECO:0000313" key="3">
    <source>
        <dbReference type="Proteomes" id="UP000824469"/>
    </source>
</evidence>
<dbReference type="Pfam" id="PF23020">
    <property type="entry name" value="PEX14-like_2nd"/>
    <property type="match status" value="1"/>
</dbReference>
<proteinExistence type="predicted"/>